<dbReference type="EMBL" id="JAEMWZ010000140">
    <property type="protein sequence ID" value="KAG7134355.1"/>
    <property type="molecule type" value="Genomic_DNA"/>
</dbReference>
<dbReference type="Proteomes" id="UP000689129">
    <property type="component" value="Unassembled WGS sequence"/>
</dbReference>
<accession>A0A8I2ZP50</accession>
<comment type="caution">
    <text evidence="1">The sequence shown here is derived from an EMBL/GenBank/DDBJ whole genome shotgun (WGS) entry which is preliminary data.</text>
</comment>
<gene>
    <name evidence="1" type="ORF">HYQ45_018904</name>
</gene>
<reference evidence="1" key="1">
    <citation type="journal article" date="2021" name="Mol. Plant Pathol.">
        <title>A 20-kb lineage-specific genomic region tames virulence in pathogenic amphidiploid Verticillium longisporum.</title>
        <authorList>
            <person name="Harting R."/>
            <person name="Starke J."/>
            <person name="Kusch H."/>
            <person name="Poggeler S."/>
            <person name="Maurus I."/>
            <person name="Schluter R."/>
            <person name="Landesfeind M."/>
            <person name="Bulla I."/>
            <person name="Nowrousian M."/>
            <person name="de Jonge R."/>
            <person name="Stahlhut G."/>
            <person name="Hoff K.J."/>
            <person name="Asshauer K.P."/>
            <person name="Thurmer A."/>
            <person name="Stanke M."/>
            <person name="Daniel R."/>
            <person name="Morgenstern B."/>
            <person name="Thomma B.P.H.J."/>
            <person name="Kronstad J.W."/>
            <person name="Braus-Stromeyer S.A."/>
            <person name="Braus G.H."/>
        </authorList>
    </citation>
    <scope>NUCLEOTIDE SEQUENCE</scope>
    <source>
        <strain evidence="1">Vl32</strain>
    </source>
</reference>
<protein>
    <submittedName>
        <fullName evidence="1">Uncharacterized protein</fullName>
    </submittedName>
</protein>
<sequence>MATTESSRYQAVSRKARDFIRAQRLAYDFYEQLYVPPGIRFGYFIPREFGCLLFFTLPEVQSPRRRRIKITSKLQAIIMLTGHAHACRHDERPV</sequence>
<evidence type="ECO:0000313" key="1">
    <source>
        <dbReference type="EMBL" id="KAG7134355.1"/>
    </source>
</evidence>
<evidence type="ECO:0000313" key="2">
    <source>
        <dbReference type="Proteomes" id="UP000689129"/>
    </source>
</evidence>
<name>A0A8I2ZP50_VERLO</name>
<dbReference type="AlphaFoldDB" id="A0A8I2ZP50"/>
<proteinExistence type="predicted"/>
<organism evidence="1 2">
    <name type="scientific">Verticillium longisporum</name>
    <name type="common">Verticillium dahliae var. longisporum</name>
    <dbReference type="NCBI Taxonomy" id="100787"/>
    <lineage>
        <taxon>Eukaryota</taxon>
        <taxon>Fungi</taxon>
        <taxon>Dikarya</taxon>
        <taxon>Ascomycota</taxon>
        <taxon>Pezizomycotina</taxon>
        <taxon>Sordariomycetes</taxon>
        <taxon>Hypocreomycetidae</taxon>
        <taxon>Glomerellales</taxon>
        <taxon>Plectosphaerellaceae</taxon>
        <taxon>Verticillium</taxon>
    </lineage>
</organism>